<dbReference type="Pfam" id="PF15092">
    <property type="entry name" value="UPF0728"/>
    <property type="match status" value="1"/>
</dbReference>
<sequence>MLRSNEIRLKYGAYEACGISLYRIQRLEGLINLLKLDGYNVLVEEIPLVRDVLEIWMMDEKMYTCNIKDLNFGGDGYLDIKAKEIHQKIRDSFQDCTEN</sequence>
<reference evidence="2 3" key="1">
    <citation type="submission" date="2019-07" db="EMBL/GenBank/DDBJ databases">
        <authorList>
            <person name="Jastrzebski P J."/>
            <person name="Paukszto L."/>
            <person name="Jastrzebski P J."/>
        </authorList>
    </citation>
    <scope>NUCLEOTIDE SEQUENCE [LARGE SCALE GENOMIC DNA]</scope>
    <source>
        <strain evidence="2 3">WMS-il1</strain>
    </source>
</reference>
<dbReference type="EMBL" id="CABIJS010000322">
    <property type="protein sequence ID" value="VUZ49004.1"/>
    <property type="molecule type" value="Genomic_DNA"/>
</dbReference>
<protein>
    <submittedName>
        <fullName evidence="2">Uncharacterized protein</fullName>
    </submittedName>
</protein>
<organism evidence="2 3">
    <name type="scientific">Hymenolepis diminuta</name>
    <name type="common">Rat tapeworm</name>
    <dbReference type="NCBI Taxonomy" id="6216"/>
    <lineage>
        <taxon>Eukaryota</taxon>
        <taxon>Metazoa</taxon>
        <taxon>Spiralia</taxon>
        <taxon>Lophotrochozoa</taxon>
        <taxon>Platyhelminthes</taxon>
        <taxon>Cestoda</taxon>
        <taxon>Eucestoda</taxon>
        <taxon>Cyclophyllidea</taxon>
        <taxon>Hymenolepididae</taxon>
        <taxon>Hymenolepis</taxon>
    </lineage>
</organism>
<dbReference type="InterPro" id="IPR027885">
    <property type="entry name" value="UPF0728"/>
</dbReference>
<dbReference type="AlphaFoldDB" id="A0A564YR33"/>
<comment type="similarity">
    <text evidence="1">Belongs to the UPF0728 family.</text>
</comment>
<dbReference type="Proteomes" id="UP000321570">
    <property type="component" value="Unassembled WGS sequence"/>
</dbReference>
<accession>A0A564YR33</accession>
<dbReference type="PANTHER" id="PTHR28448">
    <property type="entry name" value="UPF0728 PROTEIN C10ORF53"/>
    <property type="match status" value="1"/>
</dbReference>
<evidence type="ECO:0000313" key="3">
    <source>
        <dbReference type="Proteomes" id="UP000321570"/>
    </source>
</evidence>
<gene>
    <name evidence="2" type="ORF">WMSIL1_LOCUS8204</name>
</gene>
<keyword evidence="3" id="KW-1185">Reference proteome</keyword>
<evidence type="ECO:0000313" key="2">
    <source>
        <dbReference type="EMBL" id="VUZ49004.1"/>
    </source>
</evidence>
<evidence type="ECO:0000256" key="1">
    <source>
        <dbReference type="ARBA" id="ARBA00009973"/>
    </source>
</evidence>
<proteinExistence type="inferred from homology"/>
<dbReference type="PANTHER" id="PTHR28448:SF1">
    <property type="entry name" value="UPF0728 PROTEIN C10ORF53"/>
    <property type="match status" value="1"/>
</dbReference>
<name>A0A564YR33_HYMDI</name>